<gene>
    <name evidence="1" type="ORF">OS493_015944</name>
</gene>
<sequence>MGQATQSNWDTLFVVCCARQTARNNMWGLLPLSTFLLFSTFTVTFSEEKQDSGKGAIVRARLETCGG</sequence>
<organism evidence="1 2">
    <name type="scientific">Desmophyllum pertusum</name>
    <dbReference type="NCBI Taxonomy" id="174260"/>
    <lineage>
        <taxon>Eukaryota</taxon>
        <taxon>Metazoa</taxon>
        <taxon>Cnidaria</taxon>
        <taxon>Anthozoa</taxon>
        <taxon>Hexacorallia</taxon>
        <taxon>Scleractinia</taxon>
        <taxon>Caryophylliina</taxon>
        <taxon>Caryophylliidae</taxon>
        <taxon>Desmophyllum</taxon>
    </lineage>
</organism>
<dbReference type="Proteomes" id="UP001163046">
    <property type="component" value="Unassembled WGS sequence"/>
</dbReference>
<reference evidence="1" key="1">
    <citation type="submission" date="2023-01" db="EMBL/GenBank/DDBJ databases">
        <title>Genome assembly of the deep-sea coral Lophelia pertusa.</title>
        <authorList>
            <person name="Herrera S."/>
            <person name="Cordes E."/>
        </authorList>
    </citation>
    <scope>NUCLEOTIDE SEQUENCE</scope>
    <source>
        <strain evidence="1">USNM1676648</strain>
        <tissue evidence="1">Polyp</tissue>
    </source>
</reference>
<keyword evidence="2" id="KW-1185">Reference proteome</keyword>
<dbReference type="EMBL" id="MU827785">
    <property type="protein sequence ID" value="KAJ7333852.1"/>
    <property type="molecule type" value="Genomic_DNA"/>
</dbReference>
<comment type="caution">
    <text evidence="1">The sequence shown here is derived from an EMBL/GenBank/DDBJ whole genome shotgun (WGS) entry which is preliminary data.</text>
</comment>
<evidence type="ECO:0000313" key="1">
    <source>
        <dbReference type="EMBL" id="KAJ7333852.1"/>
    </source>
</evidence>
<proteinExistence type="predicted"/>
<accession>A0A9X0CH03</accession>
<evidence type="ECO:0000313" key="2">
    <source>
        <dbReference type="Proteomes" id="UP001163046"/>
    </source>
</evidence>
<name>A0A9X0CH03_9CNID</name>
<protein>
    <submittedName>
        <fullName evidence="1">Uncharacterized protein</fullName>
    </submittedName>
</protein>
<dbReference type="AlphaFoldDB" id="A0A9X0CH03"/>